<name>M2NLC0_9PSEU</name>
<evidence type="ECO:0000313" key="4">
    <source>
        <dbReference type="Proteomes" id="UP000188551"/>
    </source>
</evidence>
<reference evidence="2 4" key="2">
    <citation type="submission" date="2017-02" db="EMBL/GenBank/DDBJ databases">
        <title>Amycolatopsis azurea DSM 43854 draft genome.</title>
        <authorList>
            <person name="Mayilraj S."/>
        </authorList>
    </citation>
    <scope>NUCLEOTIDE SEQUENCE [LARGE SCALE GENOMIC DNA]</scope>
    <source>
        <strain evidence="2 4">DSM 43854</strain>
    </source>
</reference>
<sequence length="393" mass="41167">MNGATRVLDAEDSRVAFGALLQPGATATANSVGIINAAGTPGQVAATSPTPDVSVKVSAFRAVVPATRGMGPYIATLDGDKTLNVLGTDPADPSNARRDLIIARQTDTYYGDGSTAYTVMRVKGVATGSPTDPDPTQGGVYPDYLLLARIRIGAGATAITGAMIDDLRPPRVVALGGVVPVASVTERNALPAVPGFTVYRRDKGWTEVYNGTWQCQGTVTTGALADITHPFTGQLAILTTDNVLYRWTGSAWAGTVSLVDGATPRGIIAFGVHVGSGTITTTDALQTERATGNVVNGRSYRITHVRSEAGASNILTLGYRFKAGATIDFAGSTVFEFHTDAPPGSYRTTTRESYWRAPFTGQVTFGVSARVNSGVATIDEFRARQLMIEDTGL</sequence>
<organism evidence="1 3">
    <name type="scientific">Amycolatopsis azurea DSM 43854</name>
    <dbReference type="NCBI Taxonomy" id="1238180"/>
    <lineage>
        <taxon>Bacteria</taxon>
        <taxon>Bacillati</taxon>
        <taxon>Actinomycetota</taxon>
        <taxon>Actinomycetes</taxon>
        <taxon>Pseudonocardiales</taxon>
        <taxon>Pseudonocardiaceae</taxon>
        <taxon>Amycolatopsis</taxon>
    </lineage>
</organism>
<dbReference type="AlphaFoldDB" id="M2NLC0"/>
<dbReference type="Proteomes" id="UP000014137">
    <property type="component" value="Unassembled WGS sequence"/>
</dbReference>
<dbReference type="PATRIC" id="fig|1238180.3.peg.7398"/>
<gene>
    <name evidence="2" type="ORF">B0293_23820</name>
    <name evidence="1" type="ORF">C791_7924</name>
</gene>
<proteinExistence type="predicted"/>
<evidence type="ECO:0000313" key="1">
    <source>
        <dbReference type="EMBL" id="EMD22924.1"/>
    </source>
</evidence>
<evidence type="ECO:0000313" key="2">
    <source>
        <dbReference type="EMBL" id="OOC04287.1"/>
    </source>
</evidence>
<evidence type="ECO:0000313" key="3">
    <source>
        <dbReference type="Proteomes" id="UP000014137"/>
    </source>
</evidence>
<accession>M2NLC0</accession>
<dbReference type="EMBL" id="MUXN01000017">
    <property type="protein sequence ID" value="OOC04287.1"/>
    <property type="molecule type" value="Genomic_DNA"/>
</dbReference>
<reference evidence="1 3" key="1">
    <citation type="submission" date="2012-10" db="EMBL/GenBank/DDBJ databases">
        <title>Genome assembly of Amycolatopsis azurea DSM 43854.</title>
        <authorList>
            <person name="Khatri I."/>
            <person name="Kaur I."/>
            <person name="Subramanian S."/>
            <person name="Mayilraj S."/>
        </authorList>
    </citation>
    <scope>NUCLEOTIDE SEQUENCE [LARGE SCALE GENOMIC DNA]</scope>
    <source>
        <strain evidence="1 3">DSM 43854</strain>
    </source>
</reference>
<comment type="caution">
    <text evidence="1">The sequence shown here is derived from an EMBL/GenBank/DDBJ whole genome shotgun (WGS) entry which is preliminary data.</text>
</comment>
<keyword evidence="4" id="KW-1185">Reference proteome</keyword>
<dbReference type="Proteomes" id="UP000188551">
    <property type="component" value="Unassembled WGS sequence"/>
</dbReference>
<protein>
    <submittedName>
        <fullName evidence="1">Uncharacterized protein</fullName>
    </submittedName>
</protein>
<dbReference type="EMBL" id="ANMG01000085">
    <property type="protein sequence ID" value="EMD22924.1"/>
    <property type="molecule type" value="Genomic_DNA"/>
</dbReference>